<reference evidence="2" key="1">
    <citation type="submission" date="2022-11" db="UniProtKB">
        <authorList>
            <consortium name="WormBaseParasite"/>
        </authorList>
    </citation>
    <scope>IDENTIFICATION</scope>
</reference>
<dbReference type="WBParaSite" id="ACRNAN_scaffold21.g28846.t1">
    <property type="protein sequence ID" value="ACRNAN_scaffold21.g28846.t1"/>
    <property type="gene ID" value="ACRNAN_scaffold21.g28846"/>
</dbReference>
<name>A0A914D9V7_9BILA</name>
<protein>
    <submittedName>
        <fullName evidence="2">UPAR/Ly6 domain-containing protein</fullName>
    </submittedName>
</protein>
<dbReference type="SUPFAM" id="SSF57302">
    <property type="entry name" value="Snake toxin-like"/>
    <property type="match status" value="1"/>
</dbReference>
<organism evidence="1 2">
    <name type="scientific">Acrobeloides nanus</name>
    <dbReference type="NCBI Taxonomy" id="290746"/>
    <lineage>
        <taxon>Eukaryota</taxon>
        <taxon>Metazoa</taxon>
        <taxon>Ecdysozoa</taxon>
        <taxon>Nematoda</taxon>
        <taxon>Chromadorea</taxon>
        <taxon>Rhabditida</taxon>
        <taxon>Tylenchina</taxon>
        <taxon>Cephalobomorpha</taxon>
        <taxon>Cephaloboidea</taxon>
        <taxon>Cephalobidae</taxon>
        <taxon>Acrobeloides</taxon>
    </lineage>
</organism>
<evidence type="ECO:0000313" key="2">
    <source>
        <dbReference type="WBParaSite" id="ACRNAN_scaffold21.g28846.t1"/>
    </source>
</evidence>
<evidence type="ECO:0000313" key="1">
    <source>
        <dbReference type="Proteomes" id="UP000887540"/>
    </source>
</evidence>
<accession>A0A914D9V7</accession>
<proteinExistence type="predicted"/>
<dbReference type="InterPro" id="IPR045860">
    <property type="entry name" value="Snake_toxin-like_sf"/>
</dbReference>
<sequence>MFLALLVGVNSLKCFNSGEEHECKSTNYCVKMINLAGIVTRRCDYHQSCQKDRCKFIGQSDDFGGLPPFRGTLCCCQEDLCNSAPDASKTLWQSVLIFGVAVFVTYLY</sequence>
<dbReference type="AlphaFoldDB" id="A0A914D9V7"/>
<dbReference type="Proteomes" id="UP000887540">
    <property type="component" value="Unplaced"/>
</dbReference>
<keyword evidence="1" id="KW-1185">Reference proteome</keyword>